<keyword evidence="2" id="KW-0732">Signal</keyword>
<dbReference type="RefSeq" id="WP_119768535.1">
    <property type="nucleotide sequence ID" value="NZ_QYUO01000001.1"/>
</dbReference>
<protein>
    <submittedName>
        <fullName evidence="3">Uncharacterized protein</fullName>
    </submittedName>
</protein>
<evidence type="ECO:0000256" key="1">
    <source>
        <dbReference type="SAM" id="MobiDB-lite"/>
    </source>
</evidence>
<accession>A0A3A3FRB2</accession>
<dbReference type="OrthoDB" id="8779060at2"/>
<sequence length="163" mass="17477">MMRALRGRLIAAICIACSGALLGPLSQAANEQVASAPTFASKALFAKPVALRGKLGDADIQATLRNKEQMEEGIEGEYFYFGRSLKVLLAGEIEGEDLFMEESENGTDVSGQWEGKLQGDMLAGEWQSADGKIKKPFSLRIVKADEKTTQKPPAGGKSVNGKQ</sequence>
<evidence type="ECO:0000313" key="3">
    <source>
        <dbReference type="EMBL" id="RJF98586.1"/>
    </source>
</evidence>
<name>A0A3A3FRB2_9BURK</name>
<evidence type="ECO:0000313" key="4">
    <source>
        <dbReference type="Proteomes" id="UP000265955"/>
    </source>
</evidence>
<keyword evidence="4" id="KW-1185">Reference proteome</keyword>
<organism evidence="3 4">
    <name type="scientific">Noviherbaspirillum saxi</name>
    <dbReference type="NCBI Taxonomy" id="2320863"/>
    <lineage>
        <taxon>Bacteria</taxon>
        <taxon>Pseudomonadati</taxon>
        <taxon>Pseudomonadota</taxon>
        <taxon>Betaproteobacteria</taxon>
        <taxon>Burkholderiales</taxon>
        <taxon>Oxalobacteraceae</taxon>
        <taxon>Noviherbaspirillum</taxon>
    </lineage>
</organism>
<dbReference type="AlphaFoldDB" id="A0A3A3FRB2"/>
<comment type="caution">
    <text evidence="3">The sequence shown here is derived from an EMBL/GenBank/DDBJ whole genome shotgun (WGS) entry which is preliminary data.</text>
</comment>
<evidence type="ECO:0000256" key="2">
    <source>
        <dbReference type="SAM" id="SignalP"/>
    </source>
</evidence>
<feature type="signal peptide" evidence="2">
    <location>
        <begin position="1"/>
        <end position="28"/>
    </location>
</feature>
<reference evidence="4" key="1">
    <citation type="submission" date="2018-09" db="EMBL/GenBank/DDBJ databases">
        <authorList>
            <person name="Zhu H."/>
        </authorList>
    </citation>
    <scope>NUCLEOTIDE SEQUENCE [LARGE SCALE GENOMIC DNA]</scope>
    <source>
        <strain evidence="4">K1R23-30</strain>
    </source>
</reference>
<feature type="chain" id="PRO_5017373972" evidence="2">
    <location>
        <begin position="29"/>
        <end position="163"/>
    </location>
</feature>
<proteinExistence type="predicted"/>
<dbReference type="EMBL" id="QYUO01000001">
    <property type="protein sequence ID" value="RJF98586.1"/>
    <property type="molecule type" value="Genomic_DNA"/>
</dbReference>
<gene>
    <name evidence="3" type="ORF">D3871_08740</name>
</gene>
<feature type="region of interest" description="Disordered" evidence="1">
    <location>
        <begin position="144"/>
        <end position="163"/>
    </location>
</feature>
<dbReference type="Proteomes" id="UP000265955">
    <property type="component" value="Unassembled WGS sequence"/>
</dbReference>